<dbReference type="AlphaFoldDB" id="A0A7T9I2E2"/>
<proteinExistence type="predicted"/>
<dbReference type="PANTHER" id="PTHR11089:SF30">
    <property type="entry name" value="GUANINE NUCLEOTIDE-BINDING PROTEIN-LIKE 3 HOMOLOG"/>
    <property type="match status" value="1"/>
</dbReference>
<dbReference type="PRINTS" id="PR00326">
    <property type="entry name" value="GTP1OBG"/>
</dbReference>
<organism evidence="4">
    <name type="scientific">Candidatus Iainarchaeum sp</name>
    <dbReference type="NCBI Taxonomy" id="3101447"/>
    <lineage>
        <taxon>Archaea</taxon>
        <taxon>Candidatus Iainarchaeota</taxon>
        <taxon>Candidatus Iainarchaeia</taxon>
        <taxon>Candidatus Iainarchaeales</taxon>
        <taxon>Candidatus Iainarchaeaceae</taxon>
        <taxon>Candidatus Iainarchaeum</taxon>
    </lineage>
</organism>
<sequence>MSLFKHAFLAMDEADVVLEVVDARFADMMQNVDLERKLLRNGKIVILVFNKLDLVDNKADYENARAPNLYTIAISCAPKKNINHLRALIFSKLPQGGKIAVVGFPNVGKSSVINALTGRHSAPTSKQAGFTRGKSLIKLKEDVYVFDTPGVIPYDQRNEFQLLLVNAKSPNQVQDIENPAVELLGWLRKSALWGNWLKKQYDFDIGTMNAEEALEKLAEKMNRLRKGGLPDTRTMSIQLWHDWQKGKSKRK</sequence>
<gene>
    <name evidence="4" type="ORF">IPJ89_00240</name>
</gene>
<dbReference type="PANTHER" id="PTHR11089">
    <property type="entry name" value="GTP-BINDING PROTEIN-RELATED"/>
    <property type="match status" value="1"/>
</dbReference>
<reference evidence="4" key="1">
    <citation type="submission" date="2020-11" db="EMBL/GenBank/DDBJ databases">
        <title>Connecting structure to function with the recovery of over 1000 high-quality activated sludge metagenome-assembled genomes encoding full-length rRNA genes using long-read sequencing.</title>
        <authorList>
            <person name="Singleton C.M."/>
            <person name="Petriglieri F."/>
            <person name="Kristensen J.M."/>
            <person name="Kirkegaard R.H."/>
            <person name="Michaelsen T.Y."/>
            <person name="Andersen M.H."/>
            <person name="Karst S.M."/>
            <person name="Dueholm M.S."/>
            <person name="Nielsen P.H."/>
            <person name="Albertsen M."/>
        </authorList>
    </citation>
    <scope>NUCLEOTIDE SEQUENCE</scope>
    <source>
        <strain evidence="4">Fred_18-Q3-R57-64_BAT3C.431</strain>
    </source>
</reference>
<protein>
    <submittedName>
        <fullName evidence="4">50S ribosome-binding GTPase</fullName>
    </submittedName>
</protein>
<evidence type="ECO:0000256" key="1">
    <source>
        <dbReference type="ARBA" id="ARBA00022741"/>
    </source>
</evidence>
<evidence type="ECO:0000259" key="3">
    <source>
        <dbReference type="Pfam" id="PF01926"/>
    </source>
</evidence>
<dbReference type="Proteomes" id="UP000596004">
    <property type="component" value="Chromosome"/>
</dbReference>
<evidence type="ECO:0000313" key="4">
    <source>
        <dbReference type="EMBL" id="QQR92662.1"/>
    </source>
</evidence>
<dbReference type="InterPro" id="IPR050755">
    <property type="entry name" value="TRAFAC_YlqF/YawG_RiboMat"/>
</dbReference>
<keyword evidence="2" id="KW-0342">GTP-binding</keyword>
<dbReference type="EMBL" id="CP064981">
    <property type="protein sequence ID" value="QQR92662.1"/>
    <property type="molecule type" value="Genomic_DNA"/>
</dbReference>
<feature type="domain" description="G" evidence="3">
    <location>
        <begin position="98"/>
        <end position="160"/>
    </location>
</feature>
<name>A0A7T9I2E2_9ARCH</name>
<dbReference type="Pfam" id="PF01926">
    <property type="entry name" value="MMR_HSR1"/>
    <property type="match status" value="1"/>
</dbReference>
<dbReference type="SUPFAM" id="SSF52540">
    <property type="entry name" value="P-loop containing nucleoside triphosphate hydrolases"/>
    <property type="match status" value="1"/>
</dbReference>
<dbReference type="InterPro" id="IPR023179">
    <property type="entry name" value="GTP-bd_ortho_bundle_sf"/>
</dbReference>
<dbReference type="GO" id="GO:0005525">
    <property type="term" value="F:GTP binding"/>
    <property type="evidence" value="ECO:0007669"/>
    <property type="project" value="UniProtKB-KW"/>
</dbReference>
<evidence type="ECO:0000256" key="2">
    <source>
        <dbReference type="ARBA" id="ARBA00023134"/>
    </source>
</evidence>
<accession>A0A7T9I2E2</accession>
<dbReference type="Gene3D" id="1.10.1580.10">
    <property type="match status" value="1"/>
</dbReference>
<keyword evidence="1" id="KW-0547">Nucleotide-binding</keyword>
<dbReference type="InterPro" id="IPR027417">
    <property type="entry name" value="P-loop_NTPase"/>
</dbReference>
<dbReference type="Gene3D" id="3.40.50.300">
    <property type="entry name" value="P-loop containing nucleotide triphosphate hydrolases"/>
    <property type="match status" value="1"/>
</dbReference>
<dbReference type="InterPro" id="IPR006073">
    <property type="entry name" value="GTP-bd"/>
</dbReference>